<protein>
    <submittedName>
        <fullName evidence="1">Unannotated protein</fullName>
    </submittedName>
</protein>
<proteinExistence type="predicted"/>
<accession>A0A6J7ISV4</accession>
<dbReference type="AlphaFoldDB" id="A0A6J7ISV4"/>
<organism evidence="1">
    <name type="scientific">freshwater metagenome</name>
    <dbReference type="NCBI Taxonomy" id="449393"/>
    <lineage>
        <taxon>unclassified sequences</taxon>
        <taxon>metagenomes</taxon>
        <taxon>ecological metagenomes</taxon>
    </lineage>
</organism>
<gene>
    <name evidence="1" type="ORF">UFOPK3610_02080</name>
</gene>
<reference evidence="1" key="1">
    <citation type="submission" date="2020-05" db="EMBL/GenBank/DDBJ databases">
        <authorList>
            <person name="Chiriac C."/>
            <person name="Salcher M."/>
            <person name="Ghai R."/>
            <person name="Kavagutti S V."/>
        </authorList>
    </citation>
    <scope>NUCLEOTIDE SEQUENCE</scope>
</reference>
<dbReference type="EMBL" id="CAFBMR010000173">
    <property type="protein sequence ID" value="CAB4933826.1"/>
    <property type="molecule type" value="Genomic_DNA"/>
</dbReference>
<name>A0A6J7ISV4_9ZZZZ</name>
<evidence type="ECO:0000313" key="1">
    <source>
        <dbReference type="EMBL" id="CAB4933826.1"/>
    </source>
</evidence>
<sequence length="75" mass="8455">MQTSPVDTTRTLARLPKSADLETHVRLLHLDERRIVEFVDYVPSLDQFGRGYWITVNGEAELDALIAAVVATRES</sequence>